<name>A0A1Y1S7U4_9MICR</name>
<dbReference type="VEuPathDB" id="MicrosporidiaDB:ECANGB1_602"/>
<sequence length="107" mass="12636">MTESFYEHDGIFVHINQHEKECRMQQKRADTFFKVKYWDIRLQKERRGNEDYKIIREAIVTKLDEILIDAGLFYDFVLCGATLDTATVIDALLNSIRKEGIECMKLT</sequence>
<organism evidence="1 2">
    <name type="scientific">Enterospora canceri</name>
    <dbReference type="NCBI Taxonomy" id="1081671"/>
    <lineage>
        <taxon>Eukaryota</taxon>
        <taxon>Fungi</taxon>
        <taxon>Fungi incertae sedis</taxon>
        <taxon>Microsporidia</taxon>
        <taxon>Enterocytozoonidae</taxon>
        <taxon>Enterospora</taxon>
    </lineage>
</organism>
<keyword evidence="2" id="KW-1185">Reference proteome</keyword>
<comment type="caution">
    <text evidence="1">The sequence shown here is derived from an EMBL/GenBank/DDBJ whole genome shotgun (WGS) entry which is preliminary data.</text>
</comment>
<proteinExistence type="predicted"/>
<evidence type="ECO:0000313" key="1">
    <source>
        <dbReference type="EMBL" id="ORD94513.1"/>
    </source>
</evidence>
<dbReference type="AlphaFoldDB" id="A0A1Y1S7U4"/>
<evidence type="ECO:0000313" key="2">
    <source>
        <dbReference type="Proteomes" id="UP000192639"/>
    </source>
</evidence>
<reference evidence="1 2" key="1">
    <citation type="journal article" date="2017" name="Environ. Microbiol.">
        <title>Decay of the glycolytic pathway and adaptation to intranuclear parasitism within Enterocytozoonidae microsporidia.</title>
        <authorList>
            <person name="Wiredu Boakye D."/>
            <person name="Jaroenlak P."/>
            <person name="Prachumwat A."/>
            <person name="Williams T.A."/>
            <person name="Bateman K.S."/>
            <person name="Itsathitphaisarn O."/>
            <person name="Sritunyalucksana K."/>
            <person name="Paszkiewicz K.H."/>
            <person name="Moore K.A."/>
            <person name="Stentiford G.D."/>
            <person name="Williams B.A."/>
        </authorList>
    </citation>
    <scope>NUCLEOTIDE SEQUENCE [LARGE SCALE GENOMIC DNA]</scope>
    <source>
        <strain evidence="1 2">GB1</strain>
    </source>
</reference>
<dbReference type="EMBL" id="LWDP01000017">
    <property type="protein sequence ID" value="ORD94513.1"/>
    <property type="molecule type" value="Genomic_DNA"/>
</dbReference>
<accession>A0A1Y1S7U4</accession>
<dbReference type="Proteomes" id="UP000192639">
    <property type="component" value="Unassembled WGS sequence"/>
</dbReference>
<protein>
    <submittedName>
        <fullName evidence="1">Uncharacterized protein</fullName>
    </submittedName>
</protein>
<gene>
    <name evidence="1" type="ORF">ECANGB1_602</name>
</gene>